<reference evidence="3 4" key="1">
    <citation type="submission" date="2016-11" db="EMBL/GenBank/DDBJ databases">
        <authorList>
            <person name="Jaros S."/>
            <person name="Januszkiewicz K."/>
            <person name="Wedrychowicz H."/>
        </authorList>
    </citation>
    <scope>NUCLEOTIDE SEQUENCE [LARGE SCALE GENOMIC DNA]</scope>
    <source>
        <strain evidence="3 4">DSM 21986</strain>
    </source>
</reference>
<proteinExistence type="predicted"/>
<evidence type="ECO:0000256" key="1">
    <source>
        <dbReference type="SAM" id="SignalP"/>
    </source>
</evidence>
<evidence type="ECO:0000313" key="3">
    <source>
        <dbReference type="EMBL" id="SHE93755.1"/>
    </source>
</evidence>
<sequence length="437" mass="47899">MIIQVVNVACLFLSTLFLVAHSPGDEDKPLFNGTDLSGWINVIGASESWTAARNSISATGIPKGVLRTDRQYENYILEFEYKKPMSHGRAGILIHSDALPAKGSPWPRGINIQFWDSGNGLIEAVGGAGIRTVKNPQLQKADGDSSGGGPPAAGERWHHVRVKSSNGAVTLRVDGKPAAMGLYASLRKGYIALKSDGSQIQFRNIRLRELPAADLASEQVATKDRGFVSLYNGRDVGRHWELLPGHRGHWTGEDWLINYDGGSEEERKSLWSKGKYADFILTADMKFTGRPEMAESPVVLPNGENLKTEDGSNKTVVVPYAGDTGIYVRGSSKNQVNMGNRFIGSGEIYGYRADRDMPREVRQALIPRVNADAPPGEWNRYRITMKGDRITVVLNGTVVIDDARLPGIAPTGKIALQDDHGRGNRFVFGNLYIKELE</sequence>
<dbReference type="Pfam" id="PF06439">
    <property type="entry name" value="3keto-disac_hyd"/>
    <property type="match status" value="2"/>
</dbReference>
<dbReference type="Gene3D" id="2.60.120.560">
    <property type="entry name" value="Exo-inulinase, domain 1"/>
    <property type="match status" value="2"/>
</dbReference>
<organism evidence="3 4">
    <name type="scientific">Fodinibius roseus</name>
    <dbReference type="NCBI Taxonomy" id="1194090"/>
    <lineage>
        <taxon>Bacteria</taxon>
        <taxon>Pseudomonadati</taxon>
        <taxon>Balneolota</taxon>
        <taxon>Balneolia</taxon>
        <taxon>Balneolales</taxon>
        <taxon>Balneolaceae</taxon>
        <taxon>Fodinibius</taxon>
    </lineage>
</organism>
<gene>
    <name evidence="3" type="ORF">SAMN05443144_104145</name>
</gene>
<dbReference type="RefSeq" id="WP_084088044.1">
    <property type="nucleotide sequence ID" value="NZ_FQUS01000004.1"/>
</dbReference>
<name>A0A1M4XJS9_9BACT</name>
<feature type="signal peptide" evidence="1">
    <location>
        <begin position="1"/>
        <end position="20"/>
    </location>
</feature>
<dbReference type="STRING" id="1194090.SAMN05443144_104145"/>
<feature type="chain" id="PRO_5012499766" description="3-keto-alpha-glucoside-1,2-lyase/3-keto-2-hydroxy-glucal hydratase domain-containing protein" evidence="1">
    <location>
        <begin position="21"/>
        <end position="437"/>
    </location>
</feature>
<dbReference type="AlphaFoldDB" id="A0A1M4XJS9"/>
<dbReference type="GO" id="GO:0016787">
    <property type="term" value="F:hydrolase activity"/>
    <property type="evidence" value="ECO:0007669"/>
    <property type="project" value="InterPro"/>
</dbReference>
<evidence type="ECO:0000313" key="4">
    <source>
        <dbReference type="Proteomes" id="UP000184041"/>
    </source>
</evidence>
<keyword evidence="1" id="KW-0732">Signal</keyword>
<feature type="domain" description="3-keto-alpha-glucoside-1,2-lyase/3-keto-2-hydroxy-glucal hydratase" evidence="2">
    <location>
        <begin position="226"/>
        <end position="434"/>
    </location>
</feature>
<dbReference type="InterPro" id="IPR010496">
    <property type="entry name" value="AL/BT2_dom"/>
</dbReference>
<dbReference type="Proteomes" id="UP000184041">
    <property type="component" value="Unassembled WGS sequence"/>
</dbReference>
<dbReference type="OrthoDB" id="929868at2"/>
<protein>
    <recommendedName>
        <fullName evidence="2">3-keto-alpha-glucoside-1,2-lyase/3-keto-2-hydroxy-glucal hydratase domain-containing protein</fullName>
    </recommendedName>
</protein>
<accession>A0A1M4XJS9</accession>
<keyword evidence="4" id="KW-1185">Reference proteome</keyword>
<evidence type="ECO:0000259" key="2">
    <source>
        <dbReference type="Pfam" id="PF06439"/>
    </source>
</evidence>
<feature type="domain" description="3-keto-alpha-glucoside-1,2-lyase/3-keto-2-hydroxy-glucal hydratase" evidence="2">
    <location>
        <begin position="28"/>
        <end position="208"/>
    </location>
</feature>
<dbReference type="EMBL" id="FQUS01000004">
    <property type="protein sequence ID" value="SHE93755.1"/>
    <property type="molecule type" value="Genomic_DNA"/>
</dbReference>